<sequence length="236" mass="27408">ALNPPHTSSITKAVASIQSQTVKIGSIEEPHRSSTEELHQSRSCCGLRKKKKKNNRSNHHKEEEEEEEKPKMQTTDPAQPQSQQMVSFSFSSQMSREDEEMARSALSAFRAKEDEIEKRKMEVRERVKIQLGRVEEENRRLANIREELESMADPMRKEVSWVRKKIDSVNKELKPLGATVQKKEREYKEALDTFNEKNREKVQLLTKLMEMGQLVGESEKLRLKKLEELSMGIQTD</sequence>
<feature type="region of interest" description="Disordered" evidence="2">
    <location>
        <begin position="23"/>
        <end position="105"/>
    </location>
</feature>
<feature type="compositionally biased region" description="Basic and acidic residues" evidence="2">
    <location>
        <begin position="26"/>
        <end position="40"/>
    </location>
</feature>
<feature type="coiled-coil region" evidence="1">
    <location>
        <begin position="106"/>
        <end position="151"/>
    </location>
</feature>
<reference evidence="3 4" key="1">
    <citation type="submission" date="2021-07" db="EMBL/GenBank/DDBJ databases">
        <authorList>
            <consortium name="Genoscope - CEA"/>
            <person name="William W."/>
        </authorList>
    </citation>
    <scope>NUCLEOTIDE SEQUENCE [LARGE SCALE GENOMIC DNA]</scope>
</reference>
<feature type="compositionally biased region" description="Low complexity" evidence="2">
    <location>
        <begin position="81"/>
        <end position="94"/>
    </location>
</feature>
<dbReference type="Gramene" id="A09p58440.2_BraZ1">
    <property type="protein sequence ID" value="A09p58440.2_BraZ1.CDS"/>
    <property type="gene ID" value="A09g58440.2_BraZ1"/>
</dbReference>
<dbReference type="EMBL" id="LS974625">
    <property type="protein sequence ID" value="CAG7865377.1"/>
    <property type="molecule type" value="Genomic_DNA"/>
</dbReference>
<evidence type="ECO:0000313" key="4">
    <source>
        <dbReference type="Proteomes" id="UP000694005"/>
    </source>
</evidence>
<dbReference type="Proteomes" id="UP000694005">
    <property type="component" value="Chromosome A09"/>
</dbReference>
<evidence type="ECO:0008006" key="5">
    <source>
        <dbReference type="Google" id="ProtNLM"/>
    </source>
</evidence>
<dbReference type="InterPro" id="IPR007033">
    <property type="entry name" value="GORAB"/>
</dbReference>
<evidence type="ECO:0000313" key="3">
    <source>
        <dbReference type="EMBL" id="CAG7865377.1"/>
    </source>
</evidence>
<dbReference type="PANTHER" id="PTHR21470:SF23">
    <property type="entry name" value="RAB6-INTERACTING GOLGIN"/>
    <property type="match status" value="1"/>
</dbReference>
<evidence type="ECO:0000256" key="2">
    <source>
        <dbReference type="SAM" id="MobiDB-lite"/>
    </source>
</evidence>
<protein>
    <recommendedName>
        <fullName evidence="5">RAB6-interacting golgin</fullName>
    </recommendedName>
</protein>
<evidence type="ECO:0000256" key="1">
    <source>
        <dbReference type="SAM" id="Coils"/>
    </source>
</evidence>
<dbReference type="PANTHER" id="PTHR21470">
    <property type="entry name" value="RAB6-INTERACTING PROTEIN GORAB"/>
    <property type="match status" value="1"/>
</dbReference>
<keyword evidence="1" id="KW-0175">Coiled coil</keyword>
<accession>A0A8D9D1E8</accession>
<feature type="compositionally biased region" description="Basic residues" evidence="2">
    <location>
        <begin position="47"/>
        <end position="59"/>
    </location>
</feature>
<gene>
    <name evidence="3" type="ORF">BRAPAZ1V2_A09P58440.2</name>
</gene>
<dbReference type="Pfam" id="PF04949">
    <property type="entry name" value="Transcrip_act"/>
    <property type="match status" value="1"/>
</dbReference>
<name>A0A8D9D1E8_BRACM</name>
<organism evidence="3 4">
    <name type="scientific">Brassica campestris</name>
    <name type="common">Field mustard</name>
    <dbReference type="NCBI Taxonomy" id="3711"/>
    <lineage>
        <taxon>Eukaryota</taxon>
        <taxon>Viridiplantae</taxon>
        <taxon>Streptophyta</taxon>
        <taxon>Embryophyta</taxon>
        <taxon>Tracheophyta</taxon>
        <taxon>Spermatophyta</taxon>
        <taxon>Magnoliopsida</taxon>
        <taxon>eudicotyledons</taxon>
        <taxon>Gunneridae</taxon>
        <taxon>Pentapetalae</taxon>
        <taxon>rosids</taxon>
        <taxon>malvids</taxon>
        <taxon>Brassicales</taxon>
        <taxon>Brassicaceae</taxon>
        <taxon>Brassiceae</taxon>
        <taxon>Brassica</taxon>
    </lineage>
</organism>
<dbReference type="AlphaFoldDB" id="A0A8D9D1E8"/>
<proteinExistence type="predicted"/>
<feature type="non-terminal residue" evidence="3">
    <location>
        <position position="1"/>
    </location>
</feature>